<sequence length="92" mass="10375">MRLSSIIAIYSLFWSLSFFLVLPFRLQRKSGPEAYVPGTVSSAPPSFSFARTCLWTTIVAIVLFGLYYVNYVMGWLPAETFDFVSGSLLQPH</sequence>
<keyword evidence="1" id="KW-1133">Transmembrane helix</keyword>
<feature type="transmembrane region" description="Helical" evidence="1">
    <location>
        <begin position="7"/>
        <end position="26"/>
    </location>
</feature>
<dbReference type="Pfam" id="PF07330">
    <property type="entry name" value="DUF1467"/>
    <property type="match status" value="1"/>
</dbReference>
<keyword evidence="3" id="KW-1185">Reference proteome</keyword>
<gene>
    <name evidence="2" type="ORF">Q4F19_03370</name>
</gene>
<evidence type="ECO:0000313" key="3">
    <source>
        <dbReference type="Proteomes" id="UP001169764"/>
    </source>
</evidence>
<reference evidence="2" key="1">
    <citation type="submission" date="2023-07" db="EMBL/GenBank/DDBJ databases">
        <authorList>
            <person name="Kim M."/>
        </authorList>
    </citation>
    <scope>NUCLEOTIDE SEQUENCE</scope>
    <source>
        <strain evidence="2">BIUV-7</strain>
    </source>
</reference>
<accession>A0ABT8Y672</accession>
<feature type="transmembrane region" description="Helical" evidence="1">
    <location>
        <begin position="46"/>
        <end position="69"/>
    </location>
</feature>
<dbReference type="RefSeq" id="WP_303539782.1">
    <property type="nucleotide sequence ID" value="NZ_JAUOTP010000001.1"/>
</dbReference>
<evidence type="ECO:0000313" key="2">
    <source>
        <dbReference type="EMBL" id="MDO6413413.1"/>
    </source>
</evidence>
<dbReference type="InterPro" id="IPR009935">
    <property type="entry name" value="DUF1467"/>
</dbReference>
<keyword evidence="1" id="KW-0812">Transmembrane</keyword>
<protein>
    <submittedName>
        <fullName evidence="2">DUF1467 family protein</fullName>
    </submittedName>
</protein>
<dbReference type="Proteomes" id="UP001169764">
    <property type="component" value="Unassembled WGS sequence"/>
</dbReference>
<name>A0ABT8Y672_9SPHN</name>
<evidence type="ECO:0000256" key="1">
    <source>
        <dbReference type="SAM" id="Phobius"/>
    </source>
</evidence>
<keyword evidence="1" id="KW-0472">Membrane</keyword>
<comment type="caution">
    <text evidence="2">The sequence shown here is derived from an EMBL/GenBank/DDBJ whole genome shotgun (WGS) entry which is preliminary data.</text>
</comment>
<proteinExistence type="predicted"/>
<dbReference type="EMBL" id="JAUOTP010000001">
    <property type="protein sequence ID" value="MDO6413413.1"/>
    <property type="molecule type" value="Genomic_DNA"/>
</dbReference>
<organism evidence="2 3">
    <name type="scientific">Sphingomonas natans</name>
    <dbReference type="NCBI Taxonomy" id="3063330"/>
    <lineage>
        <taxon>Bacteria</taxon>
        <taxon>Pseudomonadati</taxon>
        <taxon>Pseudomonadota</taxon>
        <taxon>Alphaproteobacteria</taxon>
        <taxon>Sphingomonadales</taxon>
        <taxon>Sphingomonadaceae</taxon>
        <taxon>Sphingomonas</taxon>
    </lineage>
</organism>